<organism evidence="1 2">
    <name type="scientific">Mycena rosella</name>
    <name type="common">Pink bonnet</name>
    <name type="synonym">Agaricus rosellus</name>
    <dbReference type="NCBI Taxonomy" id="1033263"/>
    <lineage>
        <taxon>Eukaryota</taxon>
        <taxon>Fungi</taxon>
        <taxon>Dikarya</taxon>
        <taxon>Basidiomycota</taxon>
        <taxon>Agaricomycotina</taxon>
        <taxon>Agaricomycetes</taxon>
        <taxon>Agaricomycetidae</taxon>
        <taxon>Agaricales</taxon>
        <taxon>Marasmiineae</taxon>
        <taxon>Mycenaceae</taxon>
        <taxon>Mycena</taxon>
    </lineage>
</organism>
<comment type="caution">
    <text evidence="1">The sequence shown here is derived from an EMBL/GenBank/DDBJ whole genome shotgun (WGS) entry which is preliminary data.</text>
</comment>
<protein>
    <submittedName>
        <fullName evidence="1">Uncharacterized protein</fullName>
    </submittedName>
</protein>
<name>A0AAD7GI57_MYCRO</name>
<evidence type="ECO:0000313" key="2">
    <source>
        <dbReference type="Proteomes" id="UP001221757"/>
    </source>
</evidence>
<sequence>MVAVPRLPLSATRGIITQLLLQPADLGNPDWMPNIPIAEFLRKRVWPVAYFLQCSTCEEWGFVGPMVELPQEEAEDVRALLLLLVGTLRHIGRARHRVAELLALDPSVVINRQDYCLPSEACRLFEITLILLARFPPLTFQERMVSALMKPEIVRMLERTRTISHNSVLPIDFPEYDAAGNLLDLEGGFYFPPMASMGKAKRPTPHFPVRDEFLNLDFPTMQLVHEFSLHPFMRRLSREKFEPMAQFAIHIRDNFSWSPHTLAEGKHKAMCQSLWSYLRHMETLSDIIVRYKDLASTCRIPCPSVSWLSIVMRVETVYGFEGDHEDLKRMILRGKLAAVYCYALDLRQNAVDRSFIGEGPEKIADLFPDNDPVLEEGEVAYPGTRSVEDYVRIPEAIVARLELYRSYRHEPVEYAHLPDGVLKYVTKVLRPYAETIVRCIPATVFRAIDLPSGREGEIGIYVADYVCQVVGRGCLRVG</sequence>
<gene>
    <name evidence="1" type="ORF">B0H17DRAFT_1133509</name>
</gene>
<dbReference type="AlphaFoldDB" id="A0AAD7GI57"/>
<dbReference type="EMBL" id="JARKIE010000055">
    <property type="protein sequence ID" value="KAJ7691991.1"/>
    <property type="molecule type" value="Genomic_DNA"/>
</dbReference>
<dbReference type="Proteomes" id="UP001221757">
    <property type="component" value="Unassembled WGS sequence"/>
</dbReference>
<accession>A0AAD7GI57</accession>
<keyword evidence="2" id="KW-1185">Reference proteome</keyword>
<evidence type="ECO:0000313" key="1">
    <source>
        <dbReference type="EMBL" id="KAJ7691991.1"/>
    </source>
</evidence>
<proteinExistence type="predicted"/>
<reference evidence="1" key="1">
    <citation type="submission" date="2023-03" db="EMBL/GenBank/DDBJ databases">
        <title>Massive genome expansion in bonnet fungi (Mycena s.s.) driven by repeated elements and novel gene families across ecological guilds.</title>
        <authorList>
            <consortium name="Lawrence Berkeley National Laboratory"/>
            <person name="Harder C.B."/>
            <person name="Miyauchi S."/>
            <person name="Viragh M."/>
            <person name="Kuo A."/>
            <person name="Thoen E."/>
            <person name="Andreopoulos B."/>
            <person name="Lu D."/>
            <person name="Skrede I."/>
            <person name="Drula E."/>
            <person name="Henrissat B."/>
            <person name="Morin E."/>
            <person name="Kohler A."/>
            <person name="Barry K."/>
            <person name="LaButti K."/>
            <person name="Morin E."/>
            <person name="Salamov A."/>
            <person name="Lipzen A."/>
            <person name="Mereny Z."/>
            <person name="Hegedus B."/>
            <person name="Baldrian P."/>
            <person name="Stursova M."/>
            <person name="Weitz H."/>
            <person name="Taylor A."/>
            <person name="Grigoriev I.V."/>
            <person name="Nagy L.G."/>
            <person name="Martin F."/>
            <person name="Kauserud H."/>
        </authorList>
    </citation>
    <scope>NUCLEOTIDE SEQUENCE</scope>
    <source>
        <strain evidence="1">CBHHK067</strain>
    </source>
</reference>